<dbReference type="Gene3D" id="2.170.130.10">
    <property type="entry name" value="TonB-dependent receptor, plug domain"/>
    <property type="match status" value="1"/>
</dbReference>
<keyword evidence="7 8" id="KW-0998">Cell outer membrane</keyword>
<keyword evidence="3 8" id="KW-1134">Transmembrane beta strand</keyword>
<organism evidence="13 14">
    <name type="scientific">Larkinella arboricola</name>
    <dbReference type="NCBI Taxonomy" id="643671"/>
    <lineage>
        <taxon>Bacteria</taxon>
        <taxon>Pseudomonadati</taxon>
        <taxon>Bacteroidota</taxon>
        <taxon>Cytophagia</taxon>
        <taxon>Cytophagales</taxon>
        <taxon>Spirosomataceae</taxon>
        <taxon>Larkinella</taxon>
    </lineage>
</organism>
<dbReference type="InterPro" id="IPR036942">
    <property type="entry name" value="Beta-barrel_TonB_sf"/>
</dbReference>
<feature type="domain" description="TonB-dependent receptor-like beta-barrel" evidence="11">
    <location>
        <begin position="271"/>
        <end position="701"/>
    </location>
</feature>
<dbReference type="GO" id="GO:0044718">
    <property type="term" value="P:siderophore transmembrane transport"/>
    <property type="evidence" value="ECO:0007669"/>
    <property type="project" value="TreeGrafter"/>
</dbReference>
<feature type="domain" description="TonB-dependent receptor plug" evidence="12">
    <location>
        <begin position="121"/>
        <end position="226"/>
    </location>
</feature>
<dbReference type="Gene3D" id="2.60.40.1120">
    <property type="entry name" value="Carboxypeptidase-like, regulatory domain"/>
    <property type="match status" value="1"/>
</dbReference>
<comment type="similarity">
    <text evidence="8 9">Belongs to the TonB-dependent receptor family.</text>
</comment>
<evidence type="ECO:0000313" key="13">
    <source>
        <dbReference type="EMBL" id="RAJ94031.1"/>
    </source>
</evidence>
<evidence type="ECO:0000256" key="7">
    <source>
        <dbReference type="ARBA" id="ARBA00023237"/>
    </source>
</evidence>
<evidence type="ECO:0000256" key="10">
    <source>
        <dbReference type="SAM" id="SignalP"/>
    </source>
</evidence>
<keyword evidence="13" id="KW-0675">Receptor</keyword>
<dbReference type="InterPro" id="IPR000531">
    <property type="entry name" value="Beta-barrel_TonB"/>
</dbReference>
<evidence type="ECO:0000259" key="11">
    <source>
        <dbReference type="Pfam" id="PF00593"/>
    </source>
</evidence>
<keyword evidence="4 8" id="KW-0812">Transmembrane</keyword>
<dbReference type="InterPro" id="IPR012910">
    <property type="entry name" value="Plug_dom"/>
</dbReference>
<dbReference type="InterPro" id="IPR037066">
    <property type="entry name" value="Plug_dom_sf"/>
</dbReference>
<keyword evidence="6 8" id="KW-0472">Membrane</keyword>
<evidence type="ECO:0000256" key="2">
    <source>
        <dbReference type="ARBA" id="ARBA00022448"/>
    </source>
</evidence>
<dbReference type="EMBL" id="QLMC01000005">
    <property type="protein sequence ID" value="RAJ94031.1"/>
    <property type="molecule type" value="Genomic_DNA"/>
</dbReference>
<reference evidence="13 14" key="1">
    <citation type="submission" date="2018-06" db="EMBL/GenBank/DDBJ databases">
        <title>Genomic Encyclopedia of Archaeal and Bacterial Type Strains, Phase II (KMG-II): from individual species to whole genera.</title>
        <authorList>
            <person name="Goeker M."/>
        </authorList>
    </citation>
    <scope>NUCLEOTIDE SEQUENCE [LARGE SCALE GENOMIC DNA]</scope>
    <source>
        <strain evidence="13 14">DSM 21851</strain>
    </source>
</reference>
<dbReference type="InterPro" id="IPR039426">
    <property type="entry name" value="TonB-dep_rcpt-like"/>
</dbReference>
<dbReference type="PANTHER" id="PTHR30069">
    <property type="entry name" value="TONB-DEPENDENT OUTER MEMBRANE RECEPTOR"/>
    <property type="match status" value="1"/>
</dbReference>
<keyword evidence="14" id="KW-1185">Reference proteome</keyword>
<dbReference type="RefSeq" id="WP_211325340.1">
    <property type="nucleotide sequence ID" value="NZ_QLMC01000005.1"/>
</dbReference>
<dbReference type="Proteomes" id="UP000248790">
    <property type="component" value="Unassembled WGS sequence"/>
</dbReference>
<dbReference type="Pfam" id="PF00593">
    <property type="entry name" value="TonB_dep_Rec_b-barrel"/>
    <property type="match status" value="1"/>
</dbReference>
<name>A0A327WSM8_LARAB</name>
<evidence type="ECO:0000259" key="12">
    <source>
        <dbReference type="Pfam" id="PF07715"/>
    </source>
</evidence>
<evidence type="ECO:0000256" key="4">
    <source>
        <dbReference type="ARBA" id="ARBA00022692"/>
    </source>
</evidence>
<keyword evidence="10" id="KW-0732">Signal</keyword>
<feature type="chain" id="PRO_5016324494" evidence="10">
    <location>
        <begin position="22"/>
        <end position="765"/>
    </location>
</feature>
<dbReference type="GO" id="GO:0015344">
    <property type="term" value="F:siderophore uptake transmembrane transporter activity"/>
    <property type="evidence" value="ECO:0007669"/>
    <property type="project" value="TreeGrafter"/>
</dbReference>
<dbReference type="Gene3D" id="2.40.170.20">
    <property type="entry name" value="TonB-dependent receptor, beta-barrel domain"/>
    <property type="match status" value="1"/>
</dbReference>
<accession>A0A327WSM8</accession>
<feature type="signal peptide" evidence="10">
    <location>
        <begin position="1"/>
        <end position="21"/>
    </location>
</feature>
<proteinExistence type="inferred from homology"/>
<dbReference type="AlphaFoldDB" id="A0A327WSM8"/>
<dbReference type="PANTHER" id="PTHR30069:SF57">
    <property type="entry name" value="TONB-DEPENDENT RECEPTOR"/>
    <property type="match status" value="1"/>
</dbReference>
<keyword evidence="2 8" id="KW-0813">Transport</keyword>
<dbReference type="PROSITE" id="PS52016">
    <property type="entry name" value="TONB_DEPENDENT_REC_3"/>
    <property type="match status" value="1"/>
</dbReference>
<comment type="subcellular location">
    <subcellularLocation>
        <location evidence="1 8">Cell outer membrane</location>
        <topology evidence="1 8">Multi-pass membrane protein</topology>
    </subcellularLocation>
</comment>
<evidence type="ECO:0000256" key="8">
    <source>
        <dbReference type="PROSITE-ProRule" id="PRU01360"/>
    </source>
</evidence>
<evidence type="ECO:0000256" key="9">
    <source>
        <dbReference type="RuleBase" id="RU003357"/>
    </source>
</evidence>
<evidence type="ECO:0000313" key="14">
    <source>
        <dbReference type="Proteomes" id="UP000248790"/>
    </source>
</evidence>
<dbReference type="SUPFAM" id="SSF56935">
    <property type="entry name" value="Porins"/>
    <property type="match status" value="1"/>
</dbReference>
<evidence type="ECO:0000256" key="5">
    <source>
        <dbReference type="ARBA" id="ARBA00023077"/>
    </source>
</evidence>
<dbReference type="Pfam" id="PF07715">
    <property type="entry name" value="Plug"/>
    <property type="match status" value="1"/>
</dbReference>
<gene>
    <name evidence="13" type="ORF">LX87_03915</name>
</gene>
<dbReference type="GO" id="GO:0009279">
    <property type="term" value="C:cell outer membrane"/>
    <property type="evidence" value="ECO:0007669"/>
    <property type="project" value="UniProtKB-SubCell"/>
</dbReference>
<comment type="caution">
    <text evidence="13">The sequence shown here is derived from an EMBL/GenBank/DDBJ whole genome shotgun (WGS) entry which is preliminary data.</text>
</comment>
<dbReference type="SUPFAM" id="SSF49464">
    <property type="entry name" value="Carboxypeptidase regulatory domain-like"/>
    <property type="match status" value="1"/>
</dbReference>
<protein>
    <submittedName>
        <fullName evidence="13">Outer membrane receptor for ferrienterochelin and colicins</fullName>
    </submittedName>
</protein>
<dbReference type="Pfam" id="PF13715">
    <property type="entry name" value="CarbopepD_reg_2"/>
    <property type="match status" value="1"/>
</dbReference>
<evidence type="ECO:0000256" key="1">
    <source>
        <dbReference type="ARBA" id="ARBA00004571"/>
    </source>
</evidence>
<evidence type="ECO:0000256" key="3">
    <source>
        <dbReference type="ARBA" id="ARBA00022452"/>
    </source>
</evidence>
<keyword evidence="5 9" id="KW-0798">TonB box</keyword>
<dbReference type="InterPro" id="IPR008969">
    <property type="entry name" value="CarboxyPept-like_regulatory"/>
</dbReference>
<sequence>MQKSIYVSVLLLLCSTFFAYAQSTATVEGRVLSKQKPLELSTVALKGTRFGTLTDTAGVFKLTGIPAGRYQLVVSQVGFETFQKTIVLTAGQTFRQTVELREAANTLGEVVVTGTMKEVSKLESPVPVEIYTPKFFQKNPTPNIYDALQNINGVRPQLNCNVCNTGDIHINGLEGPYTMVLLDGMPIVSALSTVYGLSGIPNSLVERVEVVKGPASTLYGSEAVAGLINIITKNPLKAPIVTADVFGTSWQEYNADLGVKFRAGSANSLVGLNYYNYQKPFDKNGDGFTDVTLQHRISVFNKWQFERKENRLASIAARYFYEDRWGGQTNWNRSLRGTDSLYAESIFTKRLELIGAYQLPTTENITLQSSFNSHNQNSVYGTTPFLATQRIFFAQLLWNKEFNSHVNLMVGTPFRYTFYDDNTPATQSADSLRPINQPDRTRLPGIFVQPEFTFNDQHKLLLGLRYDYNSRHGNILTPRFSYKWSPNKDNVIRFNAGTGYRVVNLFTEDHAALTGARQVVVEDELKPERSWNVNLNYTKLIVFGSGFLNVDASLFYTYFTNRIIADYDTDPNKIFFDNLKGHSTSKGLSVNLDANFTFPLKVNAGFTLMDVYKVEDDADGQPVKTRQLLTERITGTWAVSYDFGRGLSADYTGNLYGPMRLPLLSSDDPRPEYSPTWSIQNIQLTKRFDNGFEIYGGLKNLLNFTPPANSIARAFDPFDKGVVFGPDGQVVASPDNPYRLTFDPTYVFAPNQGIRGFLGVRYTIR</sequence>
<evidence type="ECO:0000256" key="6">
    <source>
        <dbReference type="ARBA" id="ARBA00023136"/>
    </source>
</evidence>